<evidence type="ECO:0000313" key="1">
    <source>
        <dbReference type="EMBL" id="AAL18489.1"/>
    </source>
</evidence>
<proteinExistence type="predicted"/>
<gene>
    <name evidence="1" type="primary">orf53</name>
</gene>
<protein>
    <submittedName>
        <fullName evidence="1">Orf53</fullName>
    </submittedName>
</protein>
<reference evidence="1" key="1">
    <citation type="journal article" date="2001" name="Trends Microbiol.">
        <title>The tc genes of Photorhabdus: a growing family.</title>
        <authorList>
            <person name="Waterfield N.R."/>
            <person name="Bowen D.J."/>
            <person name="Fetherston J.D."/>
            <person name="Perry R.D."/>
            <person name="ffrench-Constant R.H."/>
        </authorList>
    </citation>
    <scope>NUCLEOTIDE SEQUENCE</scope>
    <source>
        <strain evidence="1">W14</strain>
    </source>
</reference>
<name>Q93EP4_PHOLU</name>
<reference evidence="1" key="2">
    <citation type="journal article" date="2002" name="Trends Microbiol.">
        <title>Genomic islands in Photorhabdus.</title>
        <authorList>
            <person name="Waterfield N.R."/>
            <person name="Daborn P.J."/>
            <person name="ffrench-Constant R.H."/>
        </authorList>
    </citation>
    <scope>NUCLEOTIDE SEQUENCE</scope>
    <source>
        <strain evidence="1">W14</strain>
    </source>
</reference>
<sequence length="260" mass="29957">MRILLLKGTVRMKILKITLSLLFLYFMYWAFGDTFFDRLFPFSPDEKKQLITVEGVVPKYTKPYVSAQYISKDCLRYQLDAGMSPYQVPTYYKLRLDVKSDPQTGYFQAKLPFNGGGWCKWKINRAFVAVGYTDVSHLVKDAELSSGTGLTAFINDAARTNYSEASETRALNTINFSPVIYPVLNVVEGYPNSISLQGKVNSFPFRLKLIPGEEWKITFKPKLDETKMPKITITKGKEWVEYPDGRIDLNRQTIDYWKIK</sequence>
<organism evidence="1">
    <name type="scientific">Photorhabdus luminescens</name>
    <name type="common">Xenorhabdus luminescens</name>
    <dbReference type="NCBI Taxonomy" id="29488"/>
    <lineage>
        <taxon>Bacteria</taxon>
        <taxon>Pseudomonadati</taxon>
        <taxon>Pseudomonadota</taxon>
        <taxon>Gammaproteobacteria</taxon>
        <taxon>Enterobacterales</taxon>
        <taxon>Morganellaceae</taxon>
        <taxon>Photorhabdus</taxon>
    </lineage>
</organism>
<dbReference type="EMBL" id="AF346500">
    <property type="protein sequence ID" value="AAL18489.1"/>
    <property type="molecule type" value="Genomic_DNA"/>
</dbReference>
<accession>Q93EP4</accession>
<dbReference type="AlphaFoldDB" id="Q93EP4"/>